<comment type="caution">
    <text evidence="16">The sequence shown here is derived from an EMBL/GenBank/DDBJ whole genome shotgun (WGS) entry which is preliminary data.</text>
</comment>
<evidence type="ECO:0000313" key="16">
    <source>
        <dbReference type="EMBL" id="OZM57695.1"/>
    </source>
</evidence>
<evidence type="ECO:0000256" key="6">
    <source>
        <dbReference type="ARBA" id="ARBA00022475"/>
    </source>
</evidence>
<dbReference type="EMBL" id="NPIA01000002">
    <property type="protein sequence ID" value="OZM57695.1"/>
    <property type="molecule type" value="Genomic_DNA"/>
</dbReference>
<sequence length="690" mass="78725">MVDKKKKKKVVLPYRLNILFLLVFLFFSFLILRLGVIQIVQGEQFLQQVERSGEVIVENAVPRGKMYDRNGKLLVDNDPSYTITYTKMSDRVNQYDTLELAQKLIKYIDVWDYQINRVTKRDKQDYWILTREEKAIAKITEEEKSQLKNDEVYKTIIERITEEDLQEITSDELKLIAIKRELDFGYAYAPQPIKNNVPYHEVARVSEHLEELPGIDIEMNSEGTRSYPYGNQVLKSFFGKVKEIPQEELQYYEVRGYARNDYVGVSFLEEHYEDVLRGQKGKEIFVIDKSGKILEKKETIQGKRGLDLVLTLDIDLQLAVEQVLDEELTKGMAYDKNKFMDSGYVVMMNPQTGEILALAGRVYDGNNFQDVALGTITKAFEMGSTVKGATLLTGFETGVVRAGEKIYDAPIKFPDGTPKKSWKNMGLINDFSALEMSSNVYMYEIAMRIADYNINTNVQKVSNAEAYNTMRKQFHQFGLGIKTGIDLPMEATGYEGPVTNVTKLVDFAIGQYDTYTPLQMAQYVSTIANGGYRLKPYLVKEIKESGANDAFEKIVHQTTPTVLNKIEMDEEYIKRVQHGFWLVVNGKQGTANYYFKGKQYDSAAKTGTAEVFVRDKLDGYYIRNTSGDLIESVNATMIGYAPFENPEIAYAVVVPYADDGAVNKYIGSRILDVYFELKEKRAESIPVSSE</sequence>
<dbReference type="InterPro" id="IPR036138">
    <property type="entry name" value="PBP_dimer_sf"/>
</dbReference>
<dbReference type="Proteomes" id="UP000217083">
    <property type="component" value="Unassembled WGS sequence"/>
</dbReference>
<gene>
    <name evidence="16" type="ORF">CIB95_04810</name>
</gene>
<keyword evidence="10" id="KW-1133">Transmembrane helix</keyword>
<name>A0A263BVH3_9BACI</name>
<dbReference type="Pfam" id="PF03717">
    <property type="entry name" value="PBP_dimer"/>
    <property type="match status" value="1"/>
</dbReference>
<feature type="domain" description="Penicillin-binding protein dimerisation" evidence="15">
    <location>
        <begin position="60"/>
        <end position="297"/>
    </location>
</feature>
<dbReference type="RefSeq" id="WP_094922648.1">
    <property type="nucleotide sequence ID" value="NZ_NPIA01000002.1"/>
</dbReference>
<accession>A0A263BVH3</accession>
<evidence type="ECO:0000259" key="14">
    <source>
        <dbReference type="Pfam" id="PF00905"/>
    </source>
</evidence>
<keyword evidence="8" id="KW-0133">Cell shape</keyword>
<comment type="similarity">
    <text evidence="4">Belongs to the transpeptidase family.</text>
</comment>
<evidence type="ECO:0000256" key="4">
    <source>
        <dbReference type="ARBA" id="ARBA00007171"/>
    </source>
</evidence>
<dbReference type="PANTHER" id="PTHR30627">
    <property type="entry name" value="PEPTIDOGLYCAN D,D-TRANSPEPTIDASE"/>
    <property type="match status" value="1"/>
</dbReference>
<organism evidence="16 17">
    <name type="scientific">Lottiidibacillus patelloidae</name>
    <dbReference type="NCBI Taxonomy" id="2670334"/>
    <lineage>
        <taxon>Bacteria</taxon>
        <taxon>Bacillati</taxon>
        <taxon>Bacillota</taxon>
        <taxon>Bacilli</taxon>
        <taxon>Bacillales</taxon>
        <taxon>Bacillaceae</taxon>
        <taxon>Lottiidibacillus</taxon>
    </lineage>
</organism>
<dbReference type="GO" id="GO:0071972">
    <property type="term" value="F:peptidoglycan L,D-transpeptidase activity"/>
    <property type="evidence" value="ECO:0007669"/>
    <property type="project" value="TreeGrafter"/>
</dbReference>
<evidence type="ECO:0000256" key="11">
    <source>
        <dbReference type="ARBA" id="ARBA00023136"/>
    </source>
</evidence>
<evidence type="ECO:0000256" key="3">
    <source>
        <dbReference type="ARBA" id="ARBA00004752"/>
    </source>
</evidence>
<dbReference type="InterPro" id="IPR005311">
    <property type="entry name" value="PBP_dimer"/>
</dbReference>
<evidence type="ECO:0000256" key="12">
    <source>
        <dbReference type="ARBA" id="ARBA00023316"/>
    </source>
</evidence>
<evidence type="ECO:0000256" key="13">
    <source>
        <dbReference type="ARBA" id="ARBA00034000"/>
    </source>
</evidence>
<evidence type="ECO:0000256" key="9">
    <source>
        <dbReference type="ARBA" id="ARBA00022984"/>
    </source>
</evidence>
<dbReference type="GO" id="GO:0009252">
    <property type="term" value="P:peptidoglycan biosynthetic process"/>
    <property type="evidence" value="ECO:0007669"/>
    <property type="project" value="UniProtKB-UniPathway"/>
</dbReference>
<reference evidence="16 17" key="2">
    <citation type="submission" date="2017-09" db="EMBL/GenBank/DDBJ databases">
        <title>Bacillus patelloidae sp. nov., isolated from the intestinal tract of a marine limpet.</title>
        <authorList>
            <person name="Liu R."/>
            <person name="Dong C."/>
            <person name="Shao Z."/>
        </authorList>
    </citation>
    <scope>NUCLEOTIDE SEQUENCE [LARGE SCALE GENOMIC DNA]</scope>
    <source>
        <strain evidence="16 17">SA5d-4</strain>
    </source>
</reference>
<evidence type="ECO:0000256" key="2">
    <source>
        <dbReference type="ARBA" id="ARBA00004236"/>
    </source>
</evidence>
<dbReference type="EC" id="3.4.16.4" evidence="5"/>
<dbReference type="Gene3D" id="3.90.1310.10">
    <property type="entry name" value="Penicillin-binding protein 2a (Domain 2)"/>
    <property type="match status" value="1"/>
</dbReference>
<evidence type="ECO:0000259" key="15">
    <source>
        <dbReference type="Pfam" id="PF03717"/>
    </source>
</evidence>
<keyword evidence="9" id="KW-0573">Peptidoglycan synthesis</keyword>
<evidence type="ECO:0000256" key="10">
    <source>
        <dbReference type="ARBA" id="ARBA00022989"/>
    </source>
</evidence>
<keyword evidence="11" id="KW-0472">Membrane</keyword>
<evidence type="ECO:0000256" key="1">
    <source>
        <dbReference type="ARBA" id="ARBA00004167"/>
    </source>
</evidence>
<dbReference type="Pfam" id="PF00905">
    <property type="entry name" value="Transpeptidase"/>
    <property type="match status" value="1"/>
</dbReference>
<comment type="catalytic activity">
    <reaction evidence="13">
        <text>Preferential cleavage: (Ac)2-L-Lys-D-Ala-|-D-Ala. Also transpeptidation of peptidyl-alanyl moieties that are N-acyl substituents of D-alanine.</text>
        <dbReference type="EC" id="3.4.16.4"/>
    </reaction>
</comment>
<evidence type="ECO:0000313" key="17">
    <source>
        <dbReference type="Proteomes" id="UP000217083"/>
    </source>
</evidence>
<dbReference type="Gene3D" id="3.40.710.10">
    <property type="entry name" value="DD-peptidase/beta-lactamase superfamily"/>
    <property type="match status" value="1"/>
</dbReference>
<dbReference type="Gene3D" id="1.10.10.1230">
    <property type="entry name" value="Penicillin-binding protein, N-terminal non-catalytic domain, head sub-domain"/>
    <property type="match status" value="1"/>
</dbReference>
<reference evidence="17" key="1">
    <citation type="submission" date="2017-08" db="EMBL/GenBank/DDBJ databases">
        <authorList>
            <person name="Huang Z."/>
        </authorList>
    </citation>
    <scope>NUCLEOTIDE SEQUENCE [LARGE SCALE GENOMIC DNA]</scope>
    <source>
        <strain evidence="17">SA5d-4</strain>
    </source>
</reference>
<dbReference type="PANTHER" id="PTHR30627:SF2">
    <property type="entry name" value="PEPTIDOGLYCAN D,D-TRANSPEPTIDASE MRDA"/>
    <property type="match status" value="1"/>
</dbReference>
<keyword evidence="12" id="KW-0961">Cell wall biogenesis/degradation</keyword>
<dbReference type="GO" id="GO:0008360">
    <property type="term" value="P:regulation of cell shape"/>
    <property type="evidence" value="ECO:0007669"/>
    <property type="project" value="UniProtKB-KW"/>
</dbReference>
<dbReference type="GO" id="GO:0005886">
    <property type="term" value="C:plasma membrane"/>
    <property type="evidence" value="ECO:0007669"/>
    <property type="project" value="UniProtKB-SubCell"/>
</dbReference>
<dbReference type="SUPFAM" id="SSF56601">
    <property type="entry name" value="beta-lactamase/transpeptidase-like"/>
    <property type="match status" value="1"/>
</dbReference>
<evidence type="ECO:0000256" key="7">
    <source>
        <dbReference type="ARBA" id="ARBA00022692"/>
    </source>
</evidence>
<keyword evidence="6" id="KW-1003">Cell membrane</keyword>
<dbReference type="InterPro" id="IPR001460">
    <property type="entry name" value="PCN-bd_Tpept"/>
</dbReference>
<keyword evidence="7" id="KW-0812">Transmembrane</keyword>
<feature type="domain" description="Penicillin-binding protein transpeptidase" evidence="14">
    <location>
        <begin position="343"/>
        <end position="671"/>
    </location>
</feature>
<dbReference type="UniPathway" id="UPA00219"/>
<dbReference type="InterPro" id="IPR050515">
    <property type="entry name" value="Beta-lactam/transpept"/>
</dbReference>
<keyword evidence="17" id="KW-1185">Reference proteome</keyword>
<dbReference type="GO" id="GO:0008658">
    <property type="term" value="F:penicillin binding"/>
    <property type="evidence" value="ECO:0007669"/>
    <property type="project" value="InterPro"/>
</dbReference>
<dbReference type="InterPro" id="IPR012338">
    <property type="entry name" value="Beta-lactam/transpept-like"/>
</dbReference>
<evidence type="ECO:0000256" key="5">
    <source>
        <dbReference type="ARBA" id="ARBA00012448"/>
    </source>
</evidence>
<proteinExistence type="inferred from homology"/>
<dbReference type="GO" id="GO:0009002">
    <property type="term" value="F:serine-type D-Ala-D-Ala carboxypeptidase activity"/>
    <property type="evidence" value="ECO:0007669"/>
    <property type="project" value="UniProtKB-EC"/>
</dbReference>
<protein>
    <recommendedName>
        <fullName evidence="5">serine-type D-Ala-D-Ala carboxypeptidase</fullName>
        <ecNumber evidence="5">3.4.16.4</ecNumber>
    </recommendedName>
</protein>
<evidence type="ECO:0000256" key="8">
    <source>
        <dbReference type="ARBA" id="ARBA00022960"/>
    </source>
</evidence>
<dbReference type="AlphaFoldDB" id="A0A263BVH3"/>
<dbReference type="GO" id="GO:0071555">
    <property type="term" value="P:cell wall organization"/>
    <property type="evidence" value="ECO:0007669"/>
    <property type="project" value="UniProtKB-KW"/>
</dbReference>
<comment type="subcellular location">
    <subcellularLocation>
        <location evidence="2">Cell membrane</location>
    </subcellularLocation>
    <subcellularLocation>
        <location evidence="1">Membrane</location>
        <topology evidence="1">Single-pass membrane protein</topology>
    </subcellularLocation>
</comment>
<dbReference type="SUPFAM" id="SSF56519">
    <property type="entry name" value="Penicillin binding protein dimerisation domain"/>
    <property type="match status" value="1"/>
</dbReference>
<comment type="pathway">
    <text evidence="3">Cell wall biogenesis; peptidoglycan biosynthesis.</text>
</comment>